<dbReference type="OrthoDB" id="9804721at2"/>
<dbReference type="STRING" id="578942.SAMN05216289_1316"/>
<dbReference type="Gene3D" id="3.40.50.12370">
    <property type="match status" value="1"/>
</dbReference>
<dbReference type="Proteomes" id="UP000198575">
    <property type="component" value="Unassembled WGS sequence"/>
</dbReference>
<accession>A0A1I5A1E0</accession>
<evidence type="ECO:0000313" key="3">
    <source>
        <dbReference type="EMBL" id="SFN56069.1"/>
    </source>
</evidence>
<keyword evidence="4" id="KW-1185">Reference proteome</keyword>
<dbReference type="Pfam" id="PF00582">
    <property type="entry name" value="Usp"/>
    <property type="match status" value="1"/>
</dbReference>
<sequence>MSEFDVVIHLRRLDDDVPATEAGLALAARLGAHTLGLHVVALSTAAFVSPEAVAVQVNESSHQLEEARQRAPWWSAQLARHGLQGEFQVVQGDAVEALCHAGRWSDLIVAERPCANPDAPVGWGIASRTVFGSSSPVVVVPEGARVDKVGEHMLVAWNASREAMLAIHGAMPLLKRASKVTVLEGEAIASPLGAENLPSLDLRAWLQRRGIVAEFQPFKPEKDHGPHLLEAANKADANLIVVGAWGQSRIAELVLGGVTRHLFQHSNLPMLVAH</sequence>
<dbReference type="InterPro" id="IPR006015">
    <property type="entry name" value="Universal_stress_UspA"/>
</dbReference>
<dbReference type="EMBL" id="FOVF01000031">
    <property type="protein sequence ID" value="SFN56069.1"/>
    <property type="molecule type" value="Genomic_DNA"/>
</dbReference>
<dbReference type="CDD" id="cd00293">
    <property type="entry name" value="USP-like"/>
    <property type="match status" value="1"/>
</dbReference>
<reference evidence="3 4" key="1">
    <citation type="submission" date="2016-10" db="EMBL/GenBank/DDBJ databases">
        <authorList>
            <person name="de Groot N.N."/>
        </authorList>
    </citation>
    <scope>NUCLEOTIDE SEQUENCE [LARGE SCALE GENOMIC DNA]</scope>
    <source>
        <strain evidence="3 4">CGMCC 1.7659</strain>
    </source>
</reference>
<dbReference type="InterPro" id="IPR006016">
    <property type="entry name" value="UspA"/>
</dbReference>
<name>A0A1I5A1E0_9GAMM</name>
<gene>
    <name evidence="3" type="ORF">SAMN05216289_1316</name>
</gene>
<dbReference type="PRINTS" id="PR01438">
    <property type="entry name" value="UNVRSLSTRESS"/>
</dbReference>
<organism evidence="3 4">
    <name type="scientific">Dokdonella immobilis</name>
    <dbReference type="NCBI Taxonomy" id="578942"/>
    <lineage>
        <taxon>Bacteria</taxon>
        <taxon>Pseudomonadati</taxon>
        <taxon>Pseudomonadota</taxon>
        <taxon>Gammaproteobacteria</taxon>
        <taxon>Lysobacterales</taxon>
        <taxon>Rhodanobacteraceae</taxon>
        <taxon>Dokdonella</taxon>
    </lineage>
</organism>
<evidence type="ECO:0000313" key="4">
    <source>
        <dbReference type="Proteomes" id="UP000198575"/>
    </source>
</evidence>
<dbReference type="SUPFAM" id="SSF52402">
    <property type="entry name" value="Adenine nucleotide alpha hydrolases-like"/>
    <property type="match status" value="2"/>
</dbReference>
<evidence type="ECO:0000259" key="2">
    <source>
        <dbReference type="Pfam" id="PF00582"/>
    </source>
</evidence>
<protein>
    <submittedName>
        <fullName evidence="3">Nucleotide-binding universal stress protein, UspA family</fullName>
    </submittedName>
</protein>
<feature type="domain" description="UspA" evidence="2">
    <location>
        <begin position="154"/>
        <end position="273"/>
    </location>
</feature>
<proteinExistence type="inferred from homology"/>
<evidence type="ECO:0000256" key="1">
    <source>
        <dbReference type="ARBA" id="ARBA00008791"/>
    </source>
</evidence>
<dbReference type="RefSeq" id="WP_092409953.1">
    <property type="nucleotide sequence ID" value="NZ_FOVF01000031.1"/>
</dbReference>
<comment type="similarity">
    <text evidence="1">Belongs to the universal stress protein A family.</text>
</comment>
<dbReference type="AlphaFoldDB" id="A0A1I5A1E0"/>